<evidence type="ECO:0000256" key="1">
    <source>
        <dbReference type="SAM" id="MobiDB-lite"/>
    </source>
</evidence>
<evidence type="ECO:0000313" key="2">
    <source>
        <dbReference type="EMBL" id="GFD24844.1"/>
    </source>
</evidence>
<feature type="region of interest" description="Disordered" evidence="1">
    <location>
        <begin position="27"/>
        <end position="83"/>
    </location>
</feature>
<comment type="caution">
    <text evidence="2">The sequence shown here is derived from an EMBL/GenBank/DDBJ whole genome shotgun (WGS) entry which is preliminary data.</text>
</comment>
<feature type="compositionally biased region" description="Polar residues" evidence="1">
    <location>
        <begin position="54"/>
        <end position="76"/>
    </location>
</feature>
<proteinExistence type="predicted"/>
<sequence>MVLLAKTVWRKRQRHEDTFVPVIHSLTERGSEGQPAHIASGEDGTIGKDRLAKTPQTQSVIGLSRGSIQGKGSPNNGRARGGG</sequence>
<accession>A0A699UY25</accession>
<protein>
    <submittedName>
        <fullName evidence="2">NADH dehydrogenase [ubiquinone] iron-sulfur protein 2</fullName>
    </submittedName>
</protein>
<dbReference type="AlphaFoldDB" id="A0A699UY25"/>
<organism evidence="2">
    <name type="scientific">Tanacetum cinerariifolium</name>
    <name type="common">Dalmatian daisy</name>
    <name type="synonym">Chrysanthemum cinerariifolium</name>
    <dbReference type="NCBI Taxonomy" id="118510"/>
    <lineage>
        <taxon>Eukaryota</taxon>
        <taxon>Viridiplantae</taxon>
        <taxon>Streptophyta</taxon>
        <taxon>Embryophyta</taxon>
        <taxon>Tracheophyta</taxon>
        <taxon>Spermatophyta</taxon>
        <taxon>Magnoliopsida</taxon>
        <taxon>eudicotyledons</taxon>
        <taxon>Gunneridae</taxon>
        <taxon>Pentapetalae</taxon>
        <taxon>asterids</taxon>
        <taxon>campanulids</taxon>
        <taxon>Asterales</taxon>
        <taxon>Asteraceae</taxon>
        <taxon>Asteroideae</taxon>
        <taxon>Anthemideae</taxon>
        <taxon>Anthemidinae</taxon>
        <taxon>Tanacetum</taxon>
    </lineage>
</organism>
<gene>
    <name evidence="2" type="ORF">Tci_896813</name>
</gene>
<dbReference type="EMBL" id="BKCJ011355689">
    <property type="protein sequence ID" value="GFD24844.1"/>
    <property type="molecule type" value="Genomic_DNA"/>
</dbReference>
<name>A0A699UY25_TANCI</name>
<reference evidence="2" key="1">
    <citation type="journal article" date="2019" name="Sci. Rep.">
        <title>Draft genome of Tanacetum cinerariifolium, the natural source of mosquito coil.</title>
        <authorList>
            <person name="Yamashiro T."/>
            <person name="Shiraishi A."/>
            <person name="Satake H."/>
            <person name="Nakayama K."/>
        </authorList>
    </citation>
    <scope>NUCLEOTIDE SEQUENCE</scope>
</reference>
<keyword evidence="2" id="KW-0830">Ubiquinone</keyword>
<feature type="non-terminal residue" evidence="2">
    <location>
        <position position="83"/>
    </location>
</feature>